<dbReference type="InterPro" id="IPR001486">
    <property type="entry name" value="Hemoglobin_trunc"/>
</dbReference>
<dbReference type="EMBL" id="JAHYXK010000013">
    <property type="protein sequence ID" value="MBW7468336.1"/>
    <property type="molecule type" value="Genomic_DNA"/>
</dbReference>
<evidence type="ECO:0000256" key="1">
    <source>
        <dbReference type="ARBA" id="ARBA00022448"/>
    </source>
</evidence>
<evidence type="ECO:0000256" key="4">
    <source>
        <dbReference type="ARBA" id="ARBA00023004"/>
    </source>
</evidence>
<dbReference type="InterPro" id="IPR012292">
    <property type="entry name" value="Globin/Proto"/>
</dbReference>
<proteinExistence type="predicted"/>
<evidence type="ECO:0000256" key="2">
    <source>
        <dbReference type="ARBA" id="ARBA00022617"/>
    </source>
</evidence>
<reference evidence="5 6" key="1">
    <citation type="journal article" date="2016" name="Int. J. Syst. Evol. Microbiol.">
        <title>Pontibacter aydingkolensis sp. nov., isolated from soil of a salt lake.</title>
        <authorList>
            <person name="Osman G."/>
            <person name="Zhang T."/>
            <person name="Lou K."/>
            <person name="Gao Y."/>
            <person name="Chang W."/>
            <person name="Lin Q."/>
            <person name="Yang H.M."/>
            <person name="Huo X.D."/>
            <person name="Wang N."/>
        </authorList>
    </citation>
    <scope>NUCLEOTIDE SEQUENCE [LARGE SCALE GENOMIC DNA]</scope>
    <source>
        <strain evidence="5 6">KACC 19255</strain>
    </source>
</reference>
<dbReference type="Pfam" id="PF01152">
    <property type="entry name" value="Bac_globin"/>
    <property type="match status" value="1"/>
</dbReference>
<keyword evidence="1" id="KW-0813">Transport</keyword>
<dbReference type="RefSeq" id="WP_219878207.1">
    <property type="nucleotide sequence ID" value="NZ_JAHYXK010000013.1"/>
</dbReference>
<evidence type="ECO:0000313" key="5">
    <source>
        <dbReference type="EMBL" id="MBW7468336.1"/>
    </source>
</evidence>
<accession>A0ABS7CWU0</accession>
<gene>
    <name evidence="5" type="ORF">K0O23_14765</name>
</gene>
<name>A0ABS7CWU0_9BACT</name>
<comment type="caution">
    <text evidence="5">The sequence shown here is derived from an EMBL/GenBank/DDBJ whole genome shotgun (WGS) entry which is preliminary data.</text>
</comment>
<protein>
    <submittedName>
        <fullName evidence="5">Group III truncated hemoglobin</fullName>
    </submittedName>
</protein>
<evidence type="ECO:0000313" key="6">
    <source>
        <dbReference type="Proteomes" id="UP000813018"/>
    </source>
</evidence>
<evidence type="ECO:0000256" key="3">
    <source>
        <dbReference type="ARBA" id="ARBA00022723"/>
    </source>
</evidence>
<keyword evidence="2" id="KW-0349">Heme</keyword>
<keyword evidence="4" id="KW-0408">Iron</keyword>
<sequence length="129" mass="15020">MKRDLENEEDIKLLVNTFYDAVNQDELLSPVFNGFAKVNWDTHLPLMYTFWSTVLLGSMAYKGQPFPKHVSLPIERHHFSRWVELFTKTIDKLFEGDKAAEAKQKAISIAQVFQMKMGMIDTRTRQPIV</sequence>
<dbReference type="InterPro" id="IPR009050">
    <property type="entry name" value="Globin-like_sf"/>
</dbReference>
<dbReference type="CDD" id="cd08916">
    <property type="entry name" value="TrHb3_P"/>
    <property type="match status" value="1"/>
</dbReference>
<dbReference type="Proteomes" id="UP000813018">
    <property type="component" value="Unassembled WGS sequence"/>
</dbReference>
<keyword evidence="3" id="KW-0479">Metal-binding</keyword>
<dbReference type="Gene3D" id="1.10.490.10">
    <property type="entry name" value="Globins"/>
    <property type="match status" value="1"/>
</dbReference>
<dbReference type="SUPFAM" id="SSF46458">
    <property type="entry name" value="Globin-like"/>
    <property type="match status" value="1"/>
</dbReference>
<organism evidence="5 6">
    <name type="scientific">Pontibacter aydingkolensis</name>
    <dbReference type="NCBI Taxonomy" id="1911536"/>
    <lineage>
        <taxon>Bacteria</taxon>
        <taxon>Pseudomonadati</taxon>
        <taxon>Bacteroidota</taxon>
        <taxon>Cytophagia</taxon>
        <taxon>Cytophagales</taxon>
        <taxon>Hymenobacteraceae</taxon>
        <taxon>Pontibacter</taxon>
    </lineage>
</organism>
<keyword evidence="6" id="KW-1185">Reference proteome</keyword>